<keyword evidence="1" id="KW-1133">Transmembrane helix</keyword>
<feature type="non-terminal residue" evidence="2">
    <location>
        <position position="266"/>
    </location>
</feature>
<reference evidence="2" key="1">
    <citation type="journal article" date="2014" name="Front. Microbiol.">
        <title>High frequency of phylogenetically diverse reductive dehalogenase-homologous genes in deep subseafloor sedimentary metagenomes.</title>
        <authorList>
            <person name="Kawai M."/>
            <person name="Futagami T."/>
            <person name="Toyoda A."/>
            <person name="Takaki Y."/>
            <person name="Nishi S."/>
            <person name="Hori S."/>
            <person name="Arai W."/>
            <person name="Tsubouchi T."/>
            <person name="Morono Y."/>
            <person name="Uchiyama I."/>
            <person name="Ito T."/>
            <person name="Fujiyama A."/>
            <person name="Inagaki F."/>
            <person name="Takami H."/>
        </authorList>
    </citation>
    <scope>NUCLEOTIDE SEQUENCE</scope>
    <source>
        <strain evidence="2">Expedition CK06-06</strain>
    </source>
</reference>
<feature type="non-terminal residue" evidence="2">
    <location>
        <position position="1"/>
    </location>
</feature>
<accession>X1IH69</accession>
<dbReference type="EMBL" id="BARU01029581">
    <property type="protein sequence ID" value="GAH68590.1"/>
    <property type="molecule type" value="Genomic_DNA"/>
</dbReference>
<gene>
    <name evidence="2" type="ORF">S03H2_47039</name>
</gene>
<name>X1IH69_9ZZZZ</name>
<sequence length="266" mass="28086">RSVVPSVPRLPEAVHNARMRSMRGILTPAILAGAALLGGCSTFGAVYPPRPPATPGAPVADPMPSRVVAHIAVTSGGLRSQMDDAIPKKGDGAFTLLRSQRKYTWERTPAEISFSQGRVVLDTKVRATVDMPIGSLEFPLDVHVVAEPVLSTEYKVKLQSTEVKVVSADRRLKVADHVAGVFDSIAAELGAKLKDFSYDVRPSLEEAYARVSKPIDLPIGDAHGCATLKVLGIEAGPTVVADGLEKDVALVVAPEVTLPCASSDPP</sequence>
<comment type="caution">
    <text evidence="2">The sequence shown here is derived from an EMBL/GenBank/DDBJ whole genome shotgun (WGS) entry which is preliminary data.</text>
</comment>
<dbReference type="AlphaFoldDB" id="X1IH69"/>
<keyword evidence="1" id="KW-0812">Transmembrane</keyword>
<evidence type="ECO:0000256" key="1">
    <source>
        <dbReference type="SAM" id="Phobius"/>
    </source>
</evidence>
<keyword evidence="1" id="KW-0472">Membrane</keyword>
<proteinExistence type="predicted"/>
<feature type="transmembrane region" description="Helical" evidence="1">
    <location>
        <begin position="25"/>
        <end position="47"/>
    </location>
</feature>
<organism evidence="2">
    <name type="scientific">marine sediment metagenome</name>
    <dbReference type="NCBI Taxonomy" id="412755"/>
    <lineage>
        <taxon>unclassified sequences</taxon>
        <taxon>metagenomes</taxon>
        <taxon>ecological metagenomes</taxon>
    </lineage>
</organism>
<evidence type="ECO:0000313" key="2">
    <source>
        <dbReference type="EMBL" id="GAH68590.1"/>
    </source>
</evidence>
<protein>
    <submittedName>
        <fullName evidence="2">Uncharacterized protein</fullName>
    </submittedName>
</protein>